<comment type="caution">
    <text evidence="1">The sequence shown here is derived from an EMBL/GenBank/DDBJ whole genome shotgun (WGS) entry which is preliminary data.</text>
</comment>
<name>A0A815SG00_9BILA</name>
<dbReference type="EMBL" id="CAJNOT010006497">
    <property type="protein sequence ID" value="CAF1490763.1"/>
    <property type="molecule type" value="Genomic_DNA"/>
</dbReference>
<dbReference type="AlphaFoldDB" id="A0A815SG00"/>
<evidence type="ECO:0000313" key="1">
    <source>
        <dbReference type="EMBL" id="CAF1490763.1"/>
    </source>
</evidence>
<protein>
    <submittedName>
        <fullName evidence="1">Uncharacterized protein</fullName>
    </submittedName>
</protein>
<dbReference type="InterPro" id="IPR029062">
    <property type="entry name" value="Class_I_gatase-like"/>
</dbReference>
<evidence type="ECO:0000313" key="2">
    <source>
        <dbReference type="Proteomes" id="UP000663864"/>
    </source>
</evidence>
<organism evidence="1 2">
    <name type="scientific">Rotaria sordida</name>
    <dbReference type="NCBI Taxonomy" id="392033"/>
    <lineage>
        <taxon>Eukaryota</taxon>
        <taxon>Metazoa</taxon>
        <taxon>Spiralia</taxon>
        <taxon>Gnathifera</taxon>
        <taxon>Rotifera</taxon>
        <taxon>Eurotatoria</taxon>
        <taxon>Bdelloidea</taxon>
        <taxon>Philodinida</taxon>
        <taxon>Philodinidae</taxon>
        <taxon>Rotaria</taxon>
    </lineage>
</organism>
<proteinExistence type="predicted"/>
<reference evidence="1" key="1">
    <citation type="submission" date="2021-02" db="EMBL/GenBank/DDBJ databases">
        <authorList>
            <person name="Nowell W R."/>
        </authorList>
    </citation>
    <scope>NUCLEOTIDE SEQUENCE</scope>
</reference>
<dbReference type="SUPFAM" id="SSF52317">
    <property type="entry name" value="Class I glutamine amidotransferase-like"/>
    <property type="match status" value="1"/>
</dbReference>
<sequence>MNGLRVTYISDGIIAYSGTPAASSFDVVVLITGDQYLTDMRADGQQAIVNAQQLYGTGVVMTEWAAFLVLDNKWQFLSQLLLAKRVEGTTSNITFSLTLNTHPIWNDLPSVFTSKVSMSISELSSVSNEAQVVANAMGFERGGPGVIIKSDNGTAGRLVQIAHSAHHTTNNGIFNWANDNNITMMMVNAVRWAAKLI</sequence>
<accession>A0A815SG00</accession>
<dbReference type="Gene3D" id="3.40.50.880">
    <property type="match status" value="1"/>
</dbReference>
<dbReference type="Proteomes" id="UP000663864">
    <property type="component" value="Unassembled WGS sequence"/>
</dbReference>
<gene>
    <name evidence="1" type="ORF">ZHD862_LOCUS36994</name>
</gene>